<dbReference type="Proteomes" id="UP000515908">
    <property type="component" value="Chromosome 05"/>
</dbReference>
<feature type="region of interest" description="Disordered" evidence="1">
    <location>
        <begin position="188"/>
        <end position="228"/>
    </location>
</feature>
<dbReference type="SUPFAM" id="SSF82708">
    <property type="entry name" value="R3H domain"/>
    <property type="match status" value="1"/>
</dbReference>
<organism evidence="2 3">
    <name type="scientific">Angomonas deanei</name>
    <dbReference type="NCBI Taxonomy" id="59799"/>
    <lineage>
        <taxon>Eukaryota</taxon>
        <taxon>Discoba</taxon>
        <taxon>Euglenozoa</taxon>
        <taxon>Kinetoplastea</taxon>
        <taxon>Metakinetoplastina</taxon>
        <taxon>Trypanosomatida</taxon>
        <taxon>Trypanosomatidae</taxon>
        <taxon>Strigomonadinae</taxon>
        <taxon>Angomonas</taxon>
    </lineage>
</organism>
<sequence length="524" mass="58982">MSDMDKEVLLDMTAPKPKFTVVNTKKPSAISDGDKKAQNEISALHESGEPFTPTKSDTGSREREGSFSDNSGTPPLAPRTNPVPLITPRYQKKSRTNRKMEITDTTPERHTPHSALHDQRTETLTITNGPQSYEQTMHFHTYDVYKHGKHHIYSRSVGYSSDGDLVMTREDVSEPSDVDMGIVRKTTELSDPTVLDPRARRPLTDSEAASKKPKHLNRPRFKKYPGLHAPRNRKLRNRLHNDFFSFGIGREILEKARQYREENGDDDDVELPPSFADLPQEVLDTFDLEGEEQEKAMERLGIAPRIYNKTAPVVALDVDSADYRFHLLNSRLRGELQHAFSSDFLSAEIEDLEANFVQFIKDGPSEESLCFYFKDGYGRLVCHGVATYYQLVSSSKMSEDGNHKYTFVAFPKSKKKSAKEINLPHVPLIRVLRGKSRNLPGKHILSADNTPVQAPQDPESQPMSPLDLGTSTGEGQFPFHAYNDTVQHTVGGKLVETVTLETYVPKLKLDLNDFPSLAGENETV</sequence>
<name>A0A7G2CAK8_9TRYP</name>
<proteinExistence type="predicted"/>
<protein>
    <submittedName>
        <fullName evidence="2">R3H-associated N-terminal domain containing protein, putative</fullName>
    </submittedName>
</protein>
<evidence type="ECO:0000313" key="2">
    <source>
        <dbReference type="EMBL" id="CAD2215793.1"/>
    </source>
</evidence>
<dbReference type="EMBL" id="LR877149">
    <property type="protein sequence ID" value="CAD2215793.1"/>
    <property type="molecule type" value="Genomic_DNA"/>
</dbReference>
<dbReference type="GO" id="GO:0003676">
    <property type="term" value="F:nucleic acid binding"/>
    <property type="evidence" value="ECO:0007669"/>
    <property type="project" value="InterPro"/>
</dbReference>
<dbReference type="InterPro" id="IPR039629">
    <property type="entry name" value="R3HDM4"/>
</dbReference>
<evidence type="ECO:0000313" key="3">
    <source>
        <dbReference type="Proteomes" id="UP000515908"/>
    </source>
</evidence>
<reference evidence="2 3" key="1">
    <citation type="submission" date="2020-08" db="EMBL/GenBank/DDBJ databases">
        <authorList>
            <person name="Newling K."/>
            <person name="Davey J."/>
            <person name="Forrester S."/>
        </authorList>
    </citation>
    <scope>NUCLEOTIDE SEQUENCE [LARGE SCALE GENOMIC DNA]</scope>
    <source>
        <strain evidence="3">Crithidia deanei Carvalho (ATCC PRA-265)</strain>
    </source>
</reference>
<feature type="compositionally biased region" description="Basic and acidic residues" evidence="1">
    <location>
        <begin position="197"/>
        <end position="210"/>
    </location>
</feature>
<dbReference type="PANTHER" id="PTHR32019">
    <property type="entry name" value="R3H DOMAIN-CONTAINING PROTEIN 4"/>
    <property type="match status" value="1"/>
</dbReference>
<feature type="compositionally biased region" description="Polar residues" evidence="1">
    <location>
        <begin position="447"/>
        <end position="470"/>
    </location>
</feature>
<feature type="region of interest" description="Disordered" evidence="1">
    <location>
        <begin position="443"/>
        <end position="470"/>
    </location>
</feature>
<dbReference type="OrthoDB" id="75169at2759"/>
<gene>
    <name evidence="2" type="ORF">ADEAN_000325100</name>
</gene>
<dbReference type="AlphaFoldDB" id="A0A7G2CAK8"/>
<dbReference type="InterPro" id="IPR036867">
    <property type="entry name" value="R3H_dom_sf"/>
</dbReference>
<feature type="compositionally biased region" description="Basic residues" evidence="1">
    <location>
        <begin position="211"/>
        <end position="228"/>
    </location>
</feature>
<dbReference type="VEuPathDB" id="TriTrypDB:ADEAN_000325100"/>
<feature type="region of interest" description="Disordered" evidence="1">
    <location>
        <begin position="1"/>
        <end position="86"/>
    </location>
</feature>
<evidence type="ECO:0000256" key="1">
    <source>
        <dbReference type="SAM" id="MobiDB-lite"/>
    </source>
</evidence>
<dbReference type="PANTHER" id="PTHR32019:SF2">
    <property type="entry name" value="R3H DOMAIN-CONTAINING PROTEIN 4"/>
    <property type="match status" value="1"/>
</dbReference>
<keyword evidence="3" id="KW-1185">Reference proteome</keyword>
<accession>A0A7G2CAK8</accession>